<evidence type="ECO:0000256" key="1">
    <source>
        <dbReference type="ARBA" id="ARBA00022603"/>
    </source>
</evidence>
<keyword evidence="1" id="KW-0489">Methyltransferase</keyword>
<accession>A0A6J4QGG5</accession>
<organism evidence="4">
    <name type="scientific">uncultured Rubrobacteraceae bacterium</name>
    <dbReference type="NCBI Taxonomy" id="349277"/>
    <lineage>
        <taxon>Bacteria</taxon>
        <taxon>Bacillati</taxon>
        <taxon>Actinomycetota</taxon>
        <taxon>Rubrobacteria</taxon>
        <taxon>Rubrobacterales</taxon>
        <taxon>Rubrobacteraceae</taxon>
        <taxon>environmental samples</taxon>
    </lineage>
</organism>
<dbReference type="Pfam" id="PF01596">
    <property type="entry name" value="Methyltransf_3"/>
    <property type="match status" value="1"/>
</dbReference>
<dbReference type="GO" id="GO:0008757">
    <property type="term" value="F:S-adenosylmethionine-dependent methyltransferase activity"/>
    <property type="evidence" value="ECO:0007669"/>
    <property type="project" value="TreeGrafter"/>
</dbReference>
<evidence type="ECO:0008006" key="5">
    <source>
        <dbReference type="Google" id="ProtNLM"/>
    </source>
</evidence>
<dbReference type="PANTHER" id="PTHR10509:SF14">
    <property type="entry name" value="CAFFEOYL-COA O-METHYLTRANSFERASE 3-RELATED"/>
    <property type="match status" value="1"/>
</dbReference>
<dbReference type="CDD" id="cd02440">
    <property type="entry name" value="AdoMet_MTases"/>
    <property type="match status" value="1"/>
</dbReference>
<keyword evidence="3" id="KW-0949">S-adenosyl-L-methionine</keyword>
<gene>
    <name evidence="4" type="ORF">AVDCRST_MAG01-01-3338</name>
</gene>
<dbReference type="InterPro" id="IPR050362">
    <property type="entry name" value="Cation-dep_OMT"/>
</dbReference>
<dbReference type="GO" id="GO:0008171">
    <property type="term" value="F:O-methyltransferase activity"/>
    <property type="evidence" value="ECO:0007669"/>
    <property type="project" value="InterPro"/>
</dbReference>
<dbReference type="InterPro" id="IPR002935">
    <property type="entry name" value="SAM_O-MeTrfase"/>
</dbReference>
<dbReference type="SUPFAM" id="SSF53335">
    <property type="entry name" value="S-adenosyl-L-methionine-dependent methyltransferases"/>
    <property type="match status" value="1"/>
</dbReference>
<evidence type="ECO:0000256" key="2">
    <source>
        <dbReference type="ARBA" id="ARBA00022679"/>
    </source>
</evidence>
<protein>
    <recommendedName>
        <fullName evidence="5">O-methyltransferase</fullName>
    </recommendedName>
</protein>
<dbReference type="PROSITE" id="PS51682">
    <property type="entry name" value="SAM_OMT_I"/>
    <property type="match status" value="1"/>
</dbReference>
<dbReference type="EMBL" id="CADCUW010000435">
    <property type="protein sequence ID" value="CAA9436951.1"/>
    <property type="molecule type" value="Genomic_DNA"/>
</dbReference>
<sequence length="223" mass="24573">MDGDDTRRLLRRIDDYVAGLFAPPDEALEAALRESGREGLPSINVSATEGKLLQMLVEISGTRRILEIGTLGGYSAIHFARALPDGGALLSLELDEHHAEVARRNVERAGVSDRVEVRVGDARQSLQRLVEGDEGPFDLIFIDADKEGYPEYLDWSLRLSRPGTLILGDNVIREGNVIYSDDSTSQAVREFNEKLARDPRLSAIVLPLIRERIDGLAIARVTG</sequence>
<dbReference type="Gene3D" id="3.40.50.150">
    <property type="entry name" value="Vaccinia Virus protein VP39"/>
    <property type="match status" value="1"/>
</dbReference>
<name>A0A6J4QGG5_9ACTN</name>
<keyword evidence="2" id="KW-0808">Transferase</keyword>
<evidence type="ECO:0000256" key="3">
    <source>
        <dbReference type="ARBA" id="ARBA00022691"/>
    </source>
</evidence>
<dbReference type="GO" id="GO:0032259">
    <property type="term" value="P:methylation"/>
    <property type="evidence" value="ECO:0007669"/>
    <property type="project" value="UniProtKB-KW"/>
</dbReference>
<reference evidence="4" key="1">
    <citation type="submission" date="2020-02" db="EMBL/GenBank/DDBJ databases">
        <authorList>
            <person name="Meier V. D."/>
        </authorList>
    </citation>
    <scope>NUCLEOTIDE SEQUENCE</scope>
    <source>
        <strain evidence="4">AVDCRST_MAG01</strain>
    </source>
</reference>
<dbReference type="AlphaFoldDB" id="A0A6J4QGG5"/>
<dbReference type="PANTHER" id="PTHR10509">
    <property type="entry name" value="O-METHYLTRANSFERASE-RELATED"/>
    <property type="match status" value="1"/>
</dbReference>
<proteinExistence type="predicted"/>
<dbReference type="InterPro" id="IPR029063">
    <property type="entry name" value="SAM-dependent_MTases_sf"/>
</dbReference>
<evidence type="ECO:0000313" key="4">
    <source>
        <dbReference type="EMBL" id="CAA9436951.1"/>
    </source>
</evidence>